<evidence type="ECO:0000313" key="4">
    <source>
        <dbReference type="Proteomes" id="UP000442694"/>
    </source>
</evidence>
<feature type="domain" description="Heparan-alpha-glucosaminide N-acetyltransferase catalytic" evidence="2">
    <location>
        <begin position="6"/>
        <end position="221"/>
    </location>
</feature>
<organism evidence="3 4">
    <name type="scientific">Fluviispira multicolorata</name>
    <dbReference type="NCBI Taxonomy" id="2654512"/>
    <lineage>
        <taxon>Bacteria</taxon>
        <taxon>Pseudomonadati</taxon>
        <taxon>Bdellovibrionota</taxon>
        <taxon>Oligoflexia</taxon>
        <taxon>Silvanigrellales</taxon>
        <taxon>Silvanigrellaceae</taxon>
        <taxon>Fluviispira</taxon>
    </lineage>
</organism>
<evidence type="ECO:0000259" key="2">
    <source>
        <dbReference type="Pfam" id="PF07786"/>
    </source>
</evidence>
<feature type="transmembrane region" description="Helical" evidence="1">
    <location>
        <begin position="100"/>
        <end position="118"/>
    </location>
</feature>
<evidence type="ECO:0000313" key="3">
    <source>
        <dbReference type="EMBL" id="KAB8028109.1"/>
    </source>
</evidence>
<feature type="transmembrane region" description="Helical" evidence="1">
    <location>
        <begin position="221"/>
        <end position="242"/>
    </location>
</feature>
<dbReference type="Pfam" id="PF07786">
    <property type="entry name" value="HGSNAT_cat"/>
    <property type="match status" value="1"/>
</dbReference>
<feature type="transmembrane region" description="Helical" evidence="1">
    <location>
        <begin position="347"/>
        <end position="365"/>
    </location>
</feature>
<keyword evidence="1" id="KW-0812">Transmembrane</keyword>
<evidence type="ECO:0000256" key="1">
    <source>
        <dbReference type="SAM" id="Phobius"/>
    </source>
</evidence>
<feature type="transmembrane region" description="Helical" evidence="1">
    <location>
        <begin position="192"/>
        <end position="214"/>
    </location>
</feature>
<reference evidence="3 4" key="1">
    <citation type="submission" date="2019-10" db="EMBL/GenBank/DDBJ databases">
        <title>New genus of Silvanigrellaceae.</title>
        <authorList>
            <person name="Pitt A."/>
            <person name="Hahn M.W."/>
        </authorList>
    </citation>
    <scope>NUCLEOTIDE SEQUENCE [LARGE SCALE GENOMIC DNA]</scope>
    <source>
        <strain evidence="3 4">33A1-SZDP</strain>
    </source>
</reference>
<dbReference type="PANTHER" id="PTHR40407:SF1">
    <property type="entry name" value="HEPARAN-ALPHA-GLUCOSAMINIDE N-ACETYLTRANSFERASE CATALYTIC DOMAIN-CONTAINING PROTEIN"/>
    <property type="match status" value="1"/>
</dbReference>
<feature type="transmembrane region" description="Helical" evidence="1">
    <location>
        <begin position="124"/>
        <end position="144"/>
    </location>
</feature>
<keyword evidence="4" id="KW-1185">Reference proteome</keyword>
<sequence length="381" mass="45157">MRIFMRIQALDKVRGIILIIMAMDHAKDMIGKNLNFQGEFWKGSYPIYDNPILFFTRLIAHICAPSFAFMMGLSMILLWNTHKSKWAHESKVWQYFCSRGLILILFEIFIFSPIWSFIFKSPTINFGFAVIAMLGSLMILSSFFIKRHWIVIFIAMVLSIFLPPLIVQTELQKNENYNFFLKMLFFPDRINFIYPIFPWFGVSLMGVLFGKILIKKEKFAFLSLLPLGIVFISLFTVTRFWGGVYFNSRDLRFINDTHWWNIFNMVKYPPSLSYLLFTLGIFFFLFFTVYSIEKYGSKKIFLISTILEIANIYGKSTFFFYGVHLILYTFIGIILCDVLKWNSLSDIAYGWIIILAILYPLCKWYREFKKKQNENSLWRML</sequence>
<feature type="transmembrane region" description="Helical" evidence="1">
    <location>
        <begin position="312"/>
        <end position="335"/>
    </location>
</feature>
<feature type="transmembrane region" description="Helical" evidence="1">
    <location>
        <begin position="149"/>
        <end position="167"/>
    </location>
</feature>
<dbReference type="EMBL" id="WFLN01000010">
    <property type="protein sequence ID" value="KAB8028109.1"/>
    <property type="molecule type" value="Genomic_DNA"/>
</dbReference>
<feature type="transmembrane region" description="Helical" evidence="1">
    <location>
        <begin position="58"/>
        <end position="79"/>
    </location>
</feature>
<name>A0A833JAQ7_9BACT</name>
<gene>
    <name evidence="3" type="ORF">GCL57_13745</name>
</gene>
<accession>A0A833JAQ7</accession>
<proteinExistence type="predicted"/>
<keyword evidence="1" id="KW-1133">Transmembrane helix</keyword>
<dbReference type="PANTHER" id="PTHR40407">
    <property type="entry name" value="MEMBRANE PROTEIN-LIKE PROTEIN"/>
    <property type="match status" value="1"/>
</dbReference>
<comment type="caution">
    <text evidence="3">The sequence shown here is derived from an EMBL/GenBank/DDBJ whole genome shotgun (WGS) entry which is preliminary data.</text>
</comment>
<protein>
    <submittedName>
        <fullName evidence="3">DUF1624 domain-containing protein</fullName>
    </submittedName>
</protein>
<dbReference type="InterPro" id="IPR012429">
    <property type="entry name" value="HGSNAT_cat"/>
</dbReference>
<feature type="transmembrane region" description="Helical" evidence="1">
    <location>
        <begin position="272"/>
        <end position="292"/>
    </location>
</feature>
<dbReference type="Proteomes" id="UP000442694">
    <property type="component" value="Unassembled WGS sequence"/>
</dbReference>
<dbReference type="AlphaFoldDB" id="A0A833JAQ7"/>
<keyword evidence="1" id="KW-0472">Membrane</keyword>